<dbReference type="InterPro" id="IPR029068">
    <property type="entry name" value="Glyas_Bleomycin-R_OHBP_Dase"/>
</dbReference>
<name>F4XR85_9CYAN</name>
<sequence>MDLSTYQLDEAKNFYASTFHWKYQVDEPTLEGPYLMAHLGNQYVAGIYELPQAFKKKNFPSFWMPYLNVQDANATVSQALDFEGVSIELPPTTLSDGSTIALIRDPLGAGFTVYEGVIPNRPLRAGHGIPMWFELHLSRLREVIPFYEQLFNWKVDLIGDESEALISLQDGTPIANFYELPEEFRGGYEYWIPTFQIEAMDQYLPTVKTSGGSYASIFGANRKLVFDSQGATFIVTTGISS</sequence>
<reference evidence="3" key="1">
    <citation type="journal article" date="2011" name="Proc. Natl. Acad. Sci. U.S.A.">
        <title>Genomic insights into the physiology and ecology of the marine filamentous cyanobacterium Lyngbya majuscula.</title>
        <authorList>
            <person name="Jones A.C."/>
            <person name="Monroe E.A."/>
            <person name="Podell S."/>
            <person name="Hess W.R."/>
            <person name="Klages S."/>
            <person name="Esquenazi E."/>
            <person name="Niessen S."/>
            <person name="Hoover H."/>
            <person name="Rothmann M."/>
            <person name="Lasken R.S."/>
            <person name="Yates J.R.III."/>
            <person name="Reinhardt R."/>
            <person name="Kube M."/>
            <person name="Burkart M.D."/>
            <person name="Allen E.E."/>
            <person name="Dorrestein P.C."/>
            <person name="Gerwick W.H."/>
            <person name="Gerwick L."/>
        </authorList>
    </citation>
    <scope>NUCLEOTIDE SEQUENCE [LARGE SCALE GENOMIC DNA]</scope>
    <source>
        <strain evidence="3">3L</strain>
    </source>
</reference>
<dbReference type="SUPFAM" id="SSF54593">
    <property type="entry name" value="Glyoxalase/Bleomycin resistance protein/Dihydroxybiphenyl dioxygenase"/>
    <property type="match status" value="2"/>
</dbReference>
<dbReference type="HOGENOM" id="CLU_1150839_0_0_3"/>
<dbReference type="PANTHER" id="PTHR33993">
    <property type="entry name" value="GLYOXALASE-RELATED"/>
    <property type="match status" value="1"/>
</dbReference>
<dbReference type="eggNOG" id="COG3324">
    <property type="taxonomic scope" value="Bacteria"/>
</dbReference>
<evidence type="ECO:0000313" key="2">
    <source>
        <dbReference type="EMBL" id="EGJ32900.1"/>
    </source>
</evidence>
<organism evidence="2 3">
    <name type="scientific">Moorena producens 3L</name>
    <dbReference type="NCBI Taxonomy" id="489825"/>
    <lineage>
        <taxon>Bacteria</taxon>
        <taxon>Bacillati</taxon>
        <taxon>Cyanobacteriota</taxon>
        <taxon>Cyanophyceae</taxon>
        <taxon>Coleofasciculales</taxon>
        <taxon>Coleofasciculaceae</taxon>
        <taxon>Moorena</taxon>
    </lineage>
</organism>
<gene>
    <name evidence="2" type="ORF">LYNGBM3L_59730</name>
</gene>
<evidence type="ECO:0000259" key="1">
    <source>
        <dbReference type="PROSITE" id="PS51819"/>
    </source>
</evidence>
<evidence type="ECO:0000313" key="3">
    <source>
        <dbReference type="Proteomes" id="UP000003959"/>
    </source>
</evidence>
<feature type="domain" description="VOC" evidence="1">
    <location>
        <begin position="1"/>
        <end position="116"/>
    </location>
</feature>
<dbReference type="Gene3D" id="3.10.180.10">
    <property type="entry name" value="2,3-Dihydroxybiphenyl 1,2-Dioxygenase, domain 1"/>
    <property type="match status" value="2"/>
</dbReference>
<accession>F4XR85</accession>
<dbReference type="CDD" id="cd07247">
    <property type="entry name" value="SgaA_N_like"/>
    <property type="match status" value="1"/>
</dbReference>
<keyword evidence="2" id="KW-0456">Lyase</keyword>
<dbReference type="PROSITE" id="PS51819">
    <property type="entry name" value="VOC"/>
    <property type="match status" value="1"/>
</dbReference>
<dbReference type="EMBL" id="GL890881">
    <property type="protein sequence ID" value="EGJ32900.1"/>
    <property type="molecule type" value="Genomic_DNA"/>
</dbReference>
<dbReference type="InterPro" id="IPR037523">
    <property type="entry name" value="VOC_core"/>
</dbReference>
<keyword evidence="3" id="KW-1185">Reference proteome</keyword>
<dbReference type="Proteomes" id="UP000003959">
    <property type="component" value="Unassembled WGS sequence"/>
</dbReference>
<protein>
    <submittedName>
        <fullName evidence="2">Putative lactoylglutathione lyase family protein</fullName>
    </submittedName>
</protein>
<dbReference type="AlphaFoldDB" id="F4XR85"/>
<dbReference type="RefSeq" id="WP_008183542.1">
    <property type="nucleotide sequence ID" value="NZ_GL890881.1"/>
</dbReference>
<proteinExistence type="predicted"/>
<dbReference type="PANTHER" id="PTHR33993:SF14">
    <property type="entry name" value="GB|AAF24581.1"/>
    <property type="match status" value="1"/>
</dbReference>
<dbReference type="InterPro" id="IPR052164">
    <property type="entry name" value="Anthracycline_SecMetBiosynth"/>
</dbReference>
<dbReference type="GO" id="GO:0016829">
    <property type="term" value="F:lyase activity"/>
    <property type="evidence" value="ECO:0007669"/>
    <property type="project" value="UniProtKB-KW"/>
</dbReference>